<reference evidence="7 8" key="1">
    <citation type="submission" date="2019-01" db="EMBL/GenBank/DDBJ databases">
        <title>Egibacter rhizosphaerae EGI 80759T.</title>
        <authorList>
            <person name="Chen D.-D."/>
            <person name="Tian Y."/>
            <person name="Jiao J.-Y."/>
            <person name="Zhang X.-T."/>
            <person name="Zhang Y.-G."/>
            <person name="Zhang Y."/>
            <person name="Xiao M."/>
            <person name="Shu W.-S."/>
            <person name="Li W.-J."/>
        </authorList>
    </citation>
    <scope>NUCLEOTIDE SEQUENCE [LARGE SCALE GENOMIC DNA]</scope>
    <source>
        <strain evidence="7 8">EGI 80759</strain>
    </source>
</reference>
<organism evidence="7 8">
    <name type="scientific">Egibacter rhizosphaerae</name>
    <dbReference type="NCBI Taxonomy" id="1670831"/>
    <lineage>
        <taxon>Bacteria</taxon>
        <taxon>Bacillati</taxon>
        <taxon>Actinomycetota</taxon>
        <taxon>Nitriliruptoria</taxon>
        <taxon>Egibacterales</taxon>
        <taxon>Egibacteraceae</taxon>
        <taxon>Egibacter</taxon>
    </lineage>
</organism>
<gene>
    <name evidence="7" type="ORF">ER308_00400</name>
</gene>
<protein>
    <submittedName>
        <fullName evidence="7">NAD(P)-dependent oxidoreductase</fullName>
    </submittedName>
</protein>
<dbReference type="Pfam" id="PF14833">
    <property type="entry name" value="NAD_binding_11"/>
    <property type="match status" value="1"/>
</dbReference>
<evidence type="ECO:0000256" key="3">
    <source>
        <dbReference type="ARBA" id="ARBA00023027"/>
    </source>
</evidence>
<accession>A0A411YAF1</accession>
<feature type="domain" description="3-hydroxyisobutyrate dehydrogenase-like NAD-binding" evidence="6">
    <location>
        <begin position="172"/>
        <end position="289"/>
    </location>
</feature>
<dbReference type="InterPro" id="IPR015815">
    <property type="entry name" value="HIBADH-related"/>
</dbReference>
<evidence type="ECO:0000256" key="1">
    <source>
        <dbReference type="ARBA" id="ARBA00009080"/>
    </source>
</evidence>
<dbReference type="InterPro" id="IPR013328">
    <property type="entry name" value="6PGD_dom2"/>
</dbReference>
<dbReference type="EMBL" id="CP036402">
    <property type="protein sequence ID" value="QBI18181.1"/>
    <property type="molecule type" value="Genomic_DNA"/>
</dbReference>
<dbReference type="Gene3D" id="1.10.1040.10">
    <property type="entry name" value="N-(1-d-carboxylethyl)-l-norvaline Dehydrogenase, domain 2"/>
    <property type="match status" value="1"/>
</dbReference>
<dbReference type="InterPro" id="IPR029154">
    <property type="entry name" value="HIBADH-like_NADP-bd"/>
</dbReference>
<dbReference type="SUPFAM" id="SSF51735">
    <property type="entry name" value="NAD(P)-binding Rossmann-fold domains"/>
    <property type="match status" value="1"/>
</dbReference>
<dbReference type="InterPro" id="IPR008927">
    <property type="entry name" value="6-PGluconate_DH-like_C_sf"/>
</dbReference>
<dbReference type="AlphaFoldDB" id="A0A411YAF1"/>
<sequence length="306" mass="31368">MAVDSGRGDRVGWVGTGVMGAPMAGHLLDAGHPTAVHTRTRERAQDLLDGGAAWATSPAEAARDADVVGVMVGSPQDVREVVLGDDGVLAGASQGAVLIDFTTSDPRLSQEVHAAAAEQGVAALDAPVSGGDVGAREARLSIMVGGDAETFARARPLLERLGRSVVLQGPPGAGQHTKIVNQLLIAGIMLGLGEGLVYAVRAGLDPGRVMESVAGGAAGSWSLDTYGPRMLEGDFDPGFAIEHYTKDLRIARSTADELGIPAGAAAQAAELYESLDERGFGDRGIHALVLELCRRAGVTWPGGPGE</sequence>
<evidence type="ECO:0000313" key="7">
    <source>
        <dbReference type="EMBL" id="QBI18181.1"/>
    </source>
</evidence>
<comment type="similarity">
    <text evidence="1">Belongs to the HIBADH-related family.</text>
</comment>
<dbReference type="SUPFAM" id="SSF48179">
    <property type="entry name" value="6-phosphogluconate dehydrogenase C-terminal domain-like"/>
    <property type="match status" value="1"/>
</dbReference>
<feature type="domain" description="6-phosphogluconate dehydrogenase NADP-binding" evidence="5">
    <location>
        <begin position="10"/>
        <end position="167"/>
    </location>
</feature>
<name>A0A411YAF1_9ACTN</name>
<keyword evidence="8" id="KW-1185">Reference proteome</keyword>
<proteinExistence type="inferred from homology"/>
<dbReference type="RefSeq" id="WP_131153179.1">
    <property type="nucleotide sequence ID" value="NZ_CP036402.1"/>
</dbReference>
<dbReference type="GO" id="GO:0050661">
    <property type="term" value="F:NADP binding"/>
    <property type="evidence" value="ECO:0007669"/>
    <property type="project" value="InterPro"/>
</dbReference>
<dbReference type="PANTHER" id="PTHR43060">
    <property type="entry name" value="3-HYDROXYISOBUTYRATE DEHYDROGENASE-LIKE 1, MITOCHONDRIAL-RELATED"/>
    <property type="match status" value="1"/>
</dbReference>
<dbReference type="PANTHER" id="PTHR43060:SF15">
    <property type="entry name" value="3-HYDROXYISOBUTYRATE DEHYDROGENASE-LIKE 1, MITOCHONDRIAL-RELATED"/>
    <property type="match status" value="1"/>
</dbReference>
<keyword evidence="2" id="KW-0560">Oxidoreductase</keyword>
<evidence type="ECO:0000259" key="5">
    <source>
        <dbReference type="Pfam" id="PF03446"/>
    </source>
</evidence>
<keyword evidence="3" id="KW-0520">NAD</keyword>
<dbReference type="PIRSF" id="PIRSF000103">
    <property type="entry name" value="HIBADH"/>
    <property type="match status" value="1"/>
</dbReference>
<dbReference type="OrthoDB" id="3185659at2"/>
<dbReference type="InterPro" id="IPR036291">
    <property type="entry name" value="NAD(P)-bd_dom_sf"/>
</dbReference>
<evidence type="ECO:0000259" key="6">
    <source>
        <dbReference type="Pfam" id="PF14833"/>
    </source>
</evidence>
<evidence type="ECO:0000313" key="8">
    <source>
        <dbReference type="Proteomes" id="UP000291469"/>
    </source>
</evidence>
<dbReference type="InterPro" id="IPR006115">
    <property type="entry name" value="6PGDH_NADP-bd"/>
</dbReference>
<dbReference type="GO" id="GO:0016491">
    <property type="term" value="F:oxidoreductase activity"/>
    <property type="evidence" value="ECO:0007669"/>
    <property type="project" value="UniProtKB-KW"/>
</dbReference>
<evidence type="ECO:0000256" key="2">
    <source>
        <dbReference type="ARBA" id="ARBA00023002"/>
    </source>
</evidence>
<evidence type="ECO:0000256" key="4">
    <source>
        <dbReference type="PIRSR" id="PIRSR000103-1"/>
    </source>
</evidence>
<feature type="active site" evidence="4">
    <location>
        <position position="178"/>
    </location>
</feature>
<dbReference type="Proteomes" id="UP000291469">
    <property type="component" value="Chromosome"/>
</dbReference>
<dbReference type="Pfam" id="PF03446">
    <property type="entry name" value="NAD_binding_2"/>
    <property type="match status" value="1"/>
</dbReference>
<dbReference type="Gene3D" id="3.40.50.720">
    <property type="entry name" value="NAD(P)-binding Rossmann-like Domain"/>
    <property type="match status" value="1"/>
</dbReference>
<dbReference type="KEGG" id="erz:ER308_00400"/>
<dbReference type="GO" id="GO:0051287">
    <property type="term" value="F:NAD binding"/>
    <property type="evidence" value="ECO:0007669"/>
    <property type="project" value="InterPro"/>
</dbReference>